<dbReference type="GO" id="GO:0005198">
    <property type="term" value="F:structural molecule activity"/>
    <property type="evidence" value="ECO:0007669"/>
    <property type="project" value="InterPro"/>
</dbReference>
<protein>
    <submittedName>
        <fullName evidence="2">Portal protein</fullName>
    </submittedName>
</protein>
<keyword evidence="1" id="KW-0175">Coiled coil</keyword>
<dbReference type="EMBL" id="BK015243">
    <property type="protein sequence ID" value="DAD97484.1"/>
    <property type="molecule type" value="Genomic_DNA"/>
</dbReference>
<name>A0A8S5NSW3_9CAUD</name>
<dbReference type="NCBIfam" id="TIGR01539">
    <property type="entry name" value="portal_lambda"/>
    <property type="match status" value="1"/>
</dbReference>
<dbReference type="InterPro" id="IPR006429">
    <property type="entry name" value="Phage_lambda_portal"/>
</dbReference>
<evidence type="ECO:0000313" key="2">
    <source>
        <dbReference type="EMBL" id="DAD97484.1"/>
    </source>
</evidence>
<feature type="coiled-coil region" evidence="1">
    <location>
        <begin position="12"/>
        <end position="74"/>
    </location>
</feature>
<organism evidence="2">
    <name type="scientific">Caudovirales sp. ctIbU14</name>
    <dbReference type="NCBI Taxonomy" id="2825761"/>
    <lineage>
        <taxon>Viruses</taxon>
        <taxon>Duplodnaviria</taxon>
        <taxon>Heunggongvirae</taxon>
        <taxon>Uroviricota</taxon>
        <taxon>Caudoviricetes</taxon>
    </lineage>
</organism>
<reference evidence="2" key="1">
    <citation type="journal article" date="2021" name="Proc. Natl. Acad. Sci. U.S.A.">
        <title>A Catalog of Tens of Thousands of Viruses from Human Metagenomes Reveals Hidden Associations with Chronic Diseases.</title>
        <authorList>
            <person name="Tisza M.J."/>
            <person name="Buck C.B."/>
        </authorList>
    </citation>
    <scope>NUCLEOTIDE SEQUENCE</scope>
    <source>
        <strain evidence="2">CtIbU14</strain>
    </source>
</reference>
<accession>A0A8S5NSW3</accession>
<dbReference type="Pfam" id="PF05136">
    <property type="entry name" value="Phage_portal_2"/>
    <property type="match status" value="1"/>
</dbReference>
<sequence length="515" mass="59146">MRKAKKTSKEVALSAELRIQKTQLEIDSIKKQREILNYTQTGASTTKIAFRDAYNFLNTTKEDIEDNKEILTARSRQLFMGNSPARGAILKIRTNVVGDGLKLKSRINNNILQLEEQKVEEIQKSIETIWKFWADSQECDFLGENTFNQIQELAVITQLMDGECFFMLPYKQRGNDLFDIKIKFLDPACCRSTEENEYCYEGIETDEDGCTIAYHFEKKNNEYVRIPVYDSTGRKQIFKMMERERIGQRRGVPLLSPVLENLSQLTRYSNAELMNAVVSAMFTGFIKQDANTGNTGKMVGIGETFLNKQKNRNTGDTYQTKEISMGYGNFSVLEPGQDMVFANPNRPNARFEAFYNALLKQIGAALEIPFEVLLSSFNASYSASRASLLEVWKMYKRRRKWLAQNFCQPIFEQVIEEAVLKKYIILPGFLENPIKKRAYLASEWYGNAMGQIDPVKEVNASILKVKHGFSTVEREAMELNGSDWNENLNQQKIEIQKKKEVGLNANIKSDKKDKE</sequence>
<evidence type="ECO:0000256" key="1">
    <source>
        <dbReference type="SAM" id="Coils"/>
    </source>
</evidence>
<dbReference type="GO" id="GO:0019068">
    <property type="term" value="P:virion assembly"/>
    <property type="evidence" value="ECO:0007669"/>
    <property type="project" value="InterPro"/>
</dbReference>
<proteinExistence type="predicted"/>